<dbReference type="InterPro" id="IPR014756">
    <property type="entry name" value="Ig_E-set"/>
</dbReference>
<dbReference type="PANTHER" id="PTHR10357">
    <property type="entry name" value="ALPHA-AMYLASE FAMILY MEMBER"/>
    <property type="match status" value="1"/>
</dbReference>
<dbReference type="InterPro" id="IPR013783">
    <property type="entry name" value="Ig-like_fold"/>
</dbReference>
<dbReference type="GO" id="GO:0004553">
    <property type="term" value="F:hydrolase activity, hydrolyzing O-glycosyl compounds"/>
    <property type="evidence" value="ECO:0007669"/>
    <property type="project" value="InterPro"/>
</dbReference>
<keyword evidence="2" id="KW-0326">Glycosidase</keyword>
<dbReference type="SUPFAM" id="SSF81296">
    <property type="entry name" value="E set domains"/>
    <property type="match status" value="1"/>
</dbReference>
<comment type="caution">
    <text evidence="4">The sequence shown here is derived from an EMBL/GenBank/DDBJ whole genome shotgun (WGS) entry which is preliminary data.</text>
</comment>
<gene>
    <name evidence="4" type="ORF">GM51_7890</name>
</gene>
<dbReference type="AlphaFoldDB" id="A0A094QWI2"/>
<evidence type="ECO:0000313" key="4">
    <source>
        <dbReference type="EMBL" id="KGA18746.1"/>
    </source>
</evidence>
<dbReference type="CDD" id="cd11338">
    <property type="entry name" value="AmyAc_CMD"/>
    <property type="match status" value="1"/>
</dbReference>
<dbReference type="SUPFAM" id="SSF51445">
    <property type="entry name" value="(Trans)glycosidases"/>
    <property type="match status" value="1"/>
</dbReference>
<dbReference type="GO" id="GO:0005975">
    <property type="term" value="P:carbohydrate metabolic process"/>
    <property type="evidence" value="ECO:0007669"/>
    <property type="project" value="InterPro"/>
</dbReference>
<dbReference type="EMBL" id="JNSL01000039">
    <property type="protein sequence ID" value="KGA18746.1"/>
    <property type="molecule type" value="Genomic_DNA"/>
</dbReference>
<accession>A0A094QWI2</accession>
<dbReference type="InterPro" id="IPR032091">
    <property type="entry name" value="Malt_amylase-like_C"/>
</dbReference>
<dbReference type="Gene3D" id="3.20.20.80">
    <property type="entry name" value="Glycosidases"/>
    <property type="match status" value="1"/>
</dbReference>
<name>A0A094QWI2_9ZZZZ</name>
<keyword evidence="1" id="KW-0378">Hydrolase</keyword>
<evidence type="ECO:0000259" key="3">
    <source>
        <dbReference type="SMART" id="SM00642"/>
    </source>
</evidence>
<evidence type="ECO:0000256" key="1">
    <source>
        <dbReference type="ARBA" id="ARBA00022801"/>
    </source>
</evidence>
<sequence length="608" mass="69156">MKTKPAFAQAPHHDGSDLYVSNSAPKIGDKVTLKVRVPMSYTFDEAYIRLYEDAEPRTHKLDEKSSSKTERWFEVKITITNIHTVYRFVFVGPNKYEWLNAKGLFDHDVHSNNDFQIVAIAENPKWISKSVFYQIFPDRFARSGKVDINPDWAYPRDWNELPRGRSKYTGQELYGGDLYGVEDKLDYLTDLGVNGIYLTPIFPSRSNHRYDATTFDEVDPILGGDKAFKSLIRSAKMKKIRILGDLTSNHCGVGHEWIITAKKNKSSKERSFFYWDKSIKWGYVGWFGLESLPKFNYSSKALRKAVYEGKNSIVKKWISPRFGMAGWRIDVGNMTGVQGAENHHVEVMQGIRKAMADVDPNTWLVAENGDFVASDLNGLGWQGAMNYQGFMRPFWNWMNRNPEITGGFQGLPFAMPKIDGEQFFASMQEFNASIPWRSLTASMLILDSHDTARFRTVVLGDRNAHLAAMTMLLTYPGVPSIFAGDEIGLEGSWGEDSRRTINWDDRSSWDIDFYASVKTLIKLRKESPALINGGLRWVAVEKDYLAYLRETKNDSVLIFISRSAVKAEIDLSQYGYSVAETLYGETAKGNRITINSKCATAGVWILKN</sequence>
<dbReference type="InterPro" id="IPR006047">
    <property type="entry name" value="GH13_cat_dom"/>
</dbReference>
<dbReference type="Gene3D" id="2.60.40.10">
    <property type="entry name" value="Immunoglobulins"/>
    <property type="match status" value="1"/>
</dbReference>
<dbReference type="Pfam" id="PF16657">
    <property type="entry name" value="Malt_amylase_C"/>
    <property type="match status" value="1"/>
</dbReference>
<organism evidence="4">
    <name type="scientific">freshwater metagenome</name>
    <dbReference type="NCBI Taxonomy" id="449393"/>
    <lineage>
        <taxon>unclassified sequences</taxon>
        <taxon>metagenomes</taxon>
        <taxon>ecological metagenomes</taxon>
    </lineage>
</organism>
<reference evidence="4" key="1">
    <citation type="submission" date="2014-06" db="EMBL/GenBank/DDBJ databases">
        <title>Key roles for freshwater Actinobacteria revealed by deep metagenomic sequencing.</title>
        <authorList>
            <person name="Ghai R."/>
            <person name="Mizuno C.M."/>
            <person name="Picazo A."/>
            <person name="Camacho A."/>
            <person name="Rodriguez-Valera F."/>
        </authorList>
    </citation>
    <scope>NUCLEOTIDE SEQUENCE</scope>
</reference>
<dbReference type="PANTHER" id="PTHR10357:SF210">
    <property type="entry name" value="MALTODEXTRIN GLUCOSIDASE"/>
    <property type="match status" value="1"/>
</dbReference>
<evidence type="ECO:0000256" key="2">
    <source>
        <dbReference type="ARBA" id="ARBA00023295"/>
    </source>
</evidence>
<protein>
    <recommendedName>
        <fullName evidence="3">Glycosyl hydrolase family 13 catalytic domain-containing protein</fullName>
    </recommendedName>
</protein>
<proteinExistence type="predicted"/>
<dbReference type="SMART" id="SM00642">
    <property type="entry name" value="Aamy"/>
    <property type="match status" value="1"/>
</dbReference>
<dbReference type="InterPro" id="IPR017853">
    <property type="entry name" value="GH"/>
</dbReference>
<dbReference type="CDD" id="cd02857">
    <property type="entry name" value="E_set_CDase_PDE_N"/>
    <property type="match status" value="1"/>
</dbReference>
<dbReference type="Pfam" id="PF00128">
    <property type="entry name" value="Alpha-amylase"/>
    <property type="match status" value="1"/>
</dbReference>
<feature type="domain" description="Glycosyl hydrolase family 13 catalytic" evidence="3">
    <location>
        <begin position="134"/>
        <end position="524"/>
    </location>
</feature>
<dbReference type="InterPro" id="IPR004185">
    <property type="entry name" value="Glyco_hydro_13_lg-like_dom"/>
</dbReference>